<name>A0AAV6QK11_SOLSE</name>
<reference evidence="2 3" key="1">
    <citation type="journal article" date="2021" name="Sci. Rep.">
        <title>Chromosome anchoring in Senegalese sole (Solea senegalensis) reveals sex-associated markers and genome rearrangements in flatfish.</title>
        <authorList>
            <person name="Guerrero-Cozar I."/>
            <person name="Gomez-Garrido J."/>
            <person name="Berbel C."/>
            <person name="Martinez-Blanch J.F."/>
            <person name="Alioto T."/>
            <person name="Claros M.G."/>
            <person name="Gagnaire P.A."/>
            <person name="Manchado M."/>
        </authorList>
    </citation>
    <scope>NUCLEOTIDE SEQUENCE [LARGE SCALE GENOMIC DNA]</scope>
    <source>
        <strain evidence="2">Sse05_10M</strain>
    </source>
</reference>
<sequence>MTLTSVGTRKGRLTDGRTDVGSQRLDDTARHGTATSAERRLQEPRLCVCVEIFGVGGRGGLRHLSDPRRNTETPSLPEP</sequence>
<evidence type="ECO:0000313" key="3">
    <source>
        <dbReference type="Proteomes" id="UP000693946"/>
    </source>
</evidence>
<accession>A0AAV6QK11</accession>
<dbReference type="EMBL" id="JAGKHQ010000016">
    <property type="protein sequence ID" value="KAG7493280.1"/>
    <property type="molecule type" value="Genomic_DNA"/>
</dbReference>
<protein>
    <submittedName>
        <fullName evidence="2">Uncharacterized protein</fullName>
    </submittedName>
</protein>
<feature type="region of interest" description="Disordered" evidence="1">
    <location>
        <begin position="1"/>
        <end position="40"/>
    </location>
</feature>
<keyword evidence="3" id="KW-1185">Reference proteome</keyword>
<dbReference type="AlphaFoldDB" id="A0AAV6QK11"/>
<proteinExistence type="predicted"/>
<dbReference type="Proteomes" id="UP000693946">
    <property type="component" value="Linkage Group LG4"/>
</dbReference>
<comment type="caution">
    <text evidence="2">The sequence shown here is derived from an EMBL/GenBank/DDBJ whole genome shotgun (WGS) entry which is preliminary data.</text>
</comment>
<evidence type="ECO:0000313" key="2">
    <source>
        <dbReference type="EMBL" id="KAG7493280.1"/>
    </source>
</evidence>
<evidence type="ECO:0000256" key="1">
    <source>
        <dbReference type="SAM" id="MobiDB-lite"/>
    </source>
</evidence>
<feature type="compositionally biased region" description="Basic and acidic residues" evidence="1">
    <location>
        <begin position="12"/>
        <end position="30"/>
    </location>
</feature>
<organism evidence="2 3">
    <name type="scientific">Solea senegalensis</name>
    <name type="common">Senegalese sole</name>
    <dbReference type="NCBI Taxonomy" id="28829"/>
    <lineage>
        <taxon>Eukaryota</taxon>
        <taxon>Metazoa</taxon>
        <taxon>Chordata</taxon>
        <taxon>Craniata</taxon>
        <taxon>Vertebrata</taxon>
        <taxon>Euteleostomi</taxon>
        <taxon>Actinopterygii</taxon>
        <taxon>Neopterygii</taxon>
        <taxon>Teleostei</taxon>
        <taxon>Neoteleostei</taxon>
        <taxon>Acanthomorphata</taxon>
        <taxon>Carangaria</taxon>
        <taxon>Pleuronectiformes</taxon>
        <taxon>Pleuronectoidei</taxon>
        <taxon>Soleidae</taxon>
        <taxon>Solea</taxon>
    </lineage>
</organism>
<feature type="region of interest" description="Disordered" evidence="1">
    <location>
        <begin position="57"/>
        <end position="79"/>
    </location>
</feature>
<gene>
    <name evidence="2" type="ORF">JOB18_005314</name>
</gene>